<dbReference type="Gene3D" id="1.20.1560.10">
    <property type="entry name" value="ABC transporter type 1, transmembrane domain"/>
    <property type="match status" value="1"/>
</dbReference>
<keyword evidence="5" id="KW-0547">Nucleotide-binding</keyword>
<dbReference type="EMBL" id="NIHT01000037">
    <property type="protein sequence ID" value="PLT71299.1"/>
    <property type="molecule type" value="Genomic_DNA"/>
</dbReference>
<dbReference type="AlphaFoldDB" id="A0A2N5P861"/>
<evidence type="ECO:0000256" key="1">
    <source>
        <dbReference type="ARBA" id="ARBA00004651"/>
    </source>
</evidence>
<dbReference type="Pfam" id="PF00005">
    <property type="entry name" value="ABC_tran"/>
    <property type="match status" value="1"/>
</dbReference>
<comment type="subcellular location">
    <subcellularLocation>
        <location evidence="1">Cell membrane</location>
        <topology evidence="1">Multi-pass membrane protein</topology>
    </subcellularLocation>
</comment>
<dbReference type="GO" id="GO:0015421">
    <property type="term" value="F:ABC-type oligopeptide transporter activity"/>
    <property type="evidence" value="ECO:0007669"/>
    <property type="project" value="TreeGrafter"/>
</dbReference>
<feature type="transmembrane region" description="Helical" evidence="9">
    <location>
        <begin position="144"/>
        <end position="169"/>
    </location>
</feature>
<evidence type="ECO:0000313" key="14">
    <source>
        <dbReference type="Proteomes" id="UP000234891"/>
    </source>
</evidence>
<gene>
    <name evidence="12" type="ORF">CDL23_15175</name>
    <name evidence="13" type="ORF">CDL26_09985</name>
</gene>
<evidence type="ECO:0000259" key="10">
    <source>
        <dbReference type="PROSITE" id="PS50893"/>
    </source>
</evidence>
<proteinExistence type="predicted"/>
<evidence type="ECO:0000313" key="13">
    <source>
        <dbReference type="EMBL" id="PLT72010.1"/>
    </source>
</evidence>
<evidence type="ECO:0000256" key="2">
    <source>
        <dbReference type="ARBA" id="ARBA00022448"/>
    </source>
</evidence>
<dbReference type="Proteomes" id="UP000234891">
    <property type="component" value="Unassembled WGS sequence"/>
</dbReference>
<dbReference type="PANTHER" id="PTHR43394">
    <property type="entry name" value="ATP-DEPENDENT PERMEASE MDL1, MITOCHONDRIAL"/>
    <property type="match status" value="1"/>
</dbReference>
<dbReference type="InterPro" id="IPR039421">
    <property type="entry name" value="Type_1_exporter"/>
</dbReference>
<dbReference type="Gene3D" id="3.40.50.300">
    <property type="entry name" value="P-loop containing nucleotide triphosphate hydrolases"/>
    <property type="match status" value="1"/>
</dbReference>
<evidence type="ECO:0000256" key="6">
    <source>
        <dbReference type="ARBA" id="ARBA00022840"/>
    </source>
</evidence>
<dbReference type="EMBL" id="NIHS01000016">
    <property type="protein sequence ID" value="PLT72010.1"/>
    <property type="molecule type" value="Genomic_DNA"/>
</dbReference>
<dbReference type="FunFam" id="3.40.50.300:FF:000221">
    <property type="entry name" value="Multidrug ABC transporter ATP-binding protein"/>
    <property type="match status" value="1"/>
</dbReference>
<dbReference type="InterPro" id="IPR003593">
    <property type="entry name" value="AAA+_ATPase"/>
</dbReference>
<dbReference type="GO" id="GO:0005886">
    <property type="term" value="C:plasma membrane"/>
    <property type="evidence" value="ECO:0007669"/>
    <property type="project" value="UniProtKB-SubCell"/>
</dbReference>
<dbReference type="InterPro" id="IPR027417">
    <property type="entry name" value="P-loop_NTPase"/>
</dbReference>
<keyword evidence="8 9" id="KW-0472">Membrane</keyword>
<feature type="transmembrane region" description="Helical" evidence="9">
    <location>
        <begin position="175"/>
        <end position="195"/>
    </location>
</feature>
<dbReference type="PANTHER" id="PTHR43394:SF1">
    <property type="entry name" value="ATP-BINDING CASSETTE SUB-FAMILY B MEMBER 10, MITOCHONDRIAL"/>
    <property type="match status" value="1"/>
</dbReference>
<dbReference type="GO" id="GO:0005524">
    <property type="term" value="F:ATP binding"/>
    <property type="evidence" value="ECO:0007669"/>
    <property type="project" value="UniProtKB-KW"/>
</dbReference>
<evidence type="ECO:0000313" key="12">
    <source>
        <dbReference type="EMBL" id="PLT71299.1"/>
    </source>
</evidence>
<reference evidence="14 15" key="1">
    <citation type="journal article" date="2017" name="Genome Med.">
        <title>A novel Ruminococcus gnavus clade enriched in inflammatory bowel disease patients.</title>
        <authorList>
            <person name="Hall A.B."/>
            <person name="Yassour M."/>
            <person name="Sauk J."/>
            <person name="Garner A."/>
            <person name="Jiang X."/>
            <person name="Arthur T."/>
            <person name="Lagoudas G.K."/>
            <person name="Vatanen T."/>
            <person name="Fornelos N."/>
            <person name="Wilson R."/>
            <person name="Bertha M."/>
            <person name="Cohen M."/>
            <person name="Garber J."/>
            <person name="Khalili H."/>
            <person name="Gevers D."/>
            <person name="Ananthakrishnan A.N."/>
            <person name="Kugathasan S."/>
            <person name="Lander E.S."/>
            <person name="Blainey P."/>
            <person name="Vlamakis H."/>
            <person name="Xavier R.J."/>
            <person name="Huttenhower C."/>
        </authorList>
    </citation>
    <scope>NUCLEOTIDE SEQUENCE [LARGE SCALE GENOMIC DNA]</scope>
    <source>
        <strain evidence="13 14">RJX1124</strain>
        <strain evidence="12 15">RJX1125</strain>
    </source>
</reference>
<dbReference type="GO" id="GO:0016887">
    <property type="term" value="F:ATP hydrolysis activity"/>
    <property type="evidence" value="ECO:0007669"/>
    <property type="project" value="InterPro"/>
</dbReference>
<dbReference type="SMART" id="SM00382">
    <property type="entry name" value="AAA"/>
    <property type="match status" value="1"/>
</dbReference>
<evidence type="ECO:0000259" key="11">
    <source>
        <dbReference type="PROSITE" id="PS50929"/>
    </source>
</evidence>
<feature type="transmembrane region" description="Helical" evidence="9">
    <location>
        <begin position="36"/>
        <end position="53"/>
    </location>
</feature>
<keyword evidence="4 9" id="KW-0812">Transmembrane</keyword>
<dbReference type="PROSITE" id="PS50893">
    <property type="entry name" value="ABC_TRANSPORTER_2"/>
    <property type="match status" value="1"/>
</dbReference>
<comment type="caution">
    <text evidence="12">The sequence shown here is derived from an EMBL/GenBank/DDBJ whole genome shotgun (WGS) entry which is preliminary data.</text>
</comment>
<dbReference type="SUPFAM" id="SSF90123">
    <property type="entry name" value="ABC transporter transmembrane region"/>
    <property type="match status" value="1"/>
</dbReference>
<evidence type="ECO:0000256" key="5">
    <source>
        <dbReference type="ARBA" id="ARBA00022741"/>
    </source>
</evidence>
<evidence type="ECO:0000313" key="15">
    <source>
        <dbReference type="Proteomes" id="UP000235093"/>
    </source>
</evidence>
<dbReference type="InterPro" id="IPR036640">
    <property type="entry name" value="ABC1_TM_sf"/>
</dbReference>
<feature type="domain" description="ABC transmembrane type-1" evidence="11">
    <location>
        <begin position="35"/>
        <end position="320"/>
    </location>
</feature>
<keyword evidence="7 9" id="KW-1133">Transmembrane helix</keyword>
<protein>
    <recommendedName>
        <fullName evidence="16">ABC transporter ATP-binding protein</fullName>
    </recommendedName>
</protein>
<dbReference type="PROSITE" id="PS50929">
    <property type="entry name" value="ABC_TM1F"/>
    <property type="match status" value="1"/>
</dbReference>
<dbReference type="Proteomes" id="UP000235093">
    <property type="component" value="Unassembled WGS sequence"/>
</dbReference>
<keyword evidence="3" id="KW-1003">Cell membrane</keyword>
<evidence type="ECO:0000256" key="9">
    <source>
        <dbReference type="SAM" id="Phobius"/>
    </source>
</evidence>
<accession>A0A2N5P861</accession>
<dbReference type="InterPro" id="IPR011527">
    <property type="entry name" value="ABC1_TM_dom"/>
</dbReference>
<dbReference type="InterPro" id="IPR003439">
    <property type="entry name" value="ABC_transporter-like_ATP-bd"/>
</dbReference>
<keyword evidence="2" id="KW-0813">Transport</keyword>
<keyword evidence="6" id="KW-0067">ATP-binding</keyword>
<evidence type="ECO:0008006" key="16">
    <source>
        <dbReference type="Google" id="ProtNLM"/>
    </source>
</evidence>
<organism evidence="12 15">
    <name type="scientific">Mediterraneibacter gnavus</name>
    <name type="common">Ruminococcus gnavus</name>
    <dbReference type="NCBI Taxonomy" id="33038"/>
    <lineage>
        <taxon>Bacteria</taxon>
        <taxon>Bacillati</taxon>
        <taxon>Bacillota</taxon>
        <taxon>Clostridia</taxon>
        <taxon>Lachnospirales</taxon>
        <taxon>Lachnospiraceae</taxon>
        <taxon>Mediterraneibacter</taxon>
    </lineage>
</organism>
<feature type="transmembrane region" description="Helical" evidence="9">
    <location>
        <begin position="73"/>
        <end position="90"/>
    </location>
</feature>
<feature type="domain" description="ABC transporter" evidence="10">
    <location>
        <begin position="353"/>
        <end position="593"/>
    </location>
</feature>
<evidence type="ECO:0000256" key="4">
    <source>
        <dbReference type="ARBA" id="ARBA00022692"/>
    </source>
</evidence>
<evidence type="ECO:0000256" key="3">
    <source>
        <dbReference type="ARBA" id="ARBA00022475"/>
    </source>
</evidence>
<name>A0A2N5P861_MEDGN</name>
<evidence type="ECO:0000256" key="7">
    <source>
        <dbReference type="ARBA" id="ARBA00022989"/>
    </source>
</evidence>
<dbReference type="SUPFAM" id="SSF52540">
    <property type="entry name" value="P-loop containing nucleoside triphosphate hydrolases"/>
    <property type="match status" value="1"/>
</dbReference>
<sequence length="599" mass="68944">MCKMKNIRQIGKFLKNICYIIKIVFQAAPWITTKMIICNIFLGILVSFNVYIWKYFVDAAVISLESGKIGGPVFWLISLAICTGIVNLLTKLSTYYREIGQEYMNCKVANIIMGKIDELNMEHFDNPKVYDAVEKVSNESVARCISIIVMLVTLLRYLTTFIGIIIVIISLSNTIAALMCITMIPIFYVSISIALRQYNIYSERVQNVRLADYLKEISLKYENIKELKIYNAIIFLKNKMVCIYEKYIAEDKKYKKRFLYELTGTDILQYIFSTIIKIYTVFKVITEKGTIGDLTMYISALDNLENSIRTILDSVASLYSDNLYIDNLVELDNMRSGMEDTGKRELNSDFKTIEFQNVSFKYPYTDTYVLKDLSIKFENGKTYALVGSNGSGKTTFIKLLMRLYDPQKGEILIDGVSIKEYSLKSIYNSIGVIFQDFIKYPLTARENIGIGNVEEMNKLKNIEKAAKVSGADDFIEKLKNGYDTLLQKEWDNGSELSIGQWQKIAISRSVLRNSGILILDEPSSALDPKSEYEMFEKMKMLMKDKMSIMITHRFSNVRIVDQIFVMQEGKVVEFGSHEDLMLKKGIYYNLYSLQADYYK</sequence>
<evidence type="ECO:0000256" key="8">
    <source>
        <dbReference type="ARBA" id="ARBA00023136"/>
    </source>
</evidence>